<feature type="region of interest" description="Disordered" evidence="1">
    <location>
        <begin position="207"/>
        <end position="235"/>
    </location>
</feature>
<dbReference type="Proteomes" id="UP000287830">
    <property type="component" value="Unassembled WGS sequence"/>
</dbReference>
<dbReference type="OrthoDB" id="4185032at2"/>
<dbReference type="RefSeq" id="WP_125045215.1">
    <property type="nucleotide sequence ID" value="NZ_BHZC01000001.1"/>
</dbReference>
<dbReference type="EMBL" id="BHZC01000001">
    <property type="protein sequence ID" value="GCD35209.1"/>
    <property type="molecule type" value="Genomic_DNA"/>
</dbReference>
<evidence type="ECO:0000313" key="3">
    <source>
        <dbReference type="Proteomes" id="UP000287830"/>
    </source>
</evidence>
<comment type="caution">
    <text evidence="2">The sequence shown here is derived from an EMBL/GenBank/DDBJ whole genome shotgun (WGS) entry which is preliminary data.</text>
</comment>
<reference evidence="2 3" key="1">
    <citation type="submission" date="2018-11" db="EMBL/GenBank/DDBJ databases">
        <title>Whole genome sequence of Streptomyces chrestomyceticus NBRC 13444(T).</title>
        <authorList>
            <person name="Komaki H."/>
            <person name="Tamura T."/>
        </authorList>
    </citation>
    <scope>NUCLEOTIDE SEQUENCE [LARGE SCALE GENOMIC DNA]</scope>
    <source>
        <strain evidence="2 3">NBRC 13444</strain>
    </source>
</reference>
<evidence type="ECO:0000256" key="1">
    <source>
        <dbReference type="SAM" id="MobiDB-lite"/>
    </source>
</evidence>
<sequence>MNSTIAGPPTEPRPAFWYGLPDGYVRLSLHPSLERVENLAAQVRALPDAVRERAESAFRFYAGILTLFNDQEVQGCAIGLHPDGEGGISFSVLAVSTVPVAGVDPKLVLAGLLGTPGERPPGETLTPVELPCGLGFLSEAERRTTAPGKPPEGADGPPQGTVWQGTVALTGAGTPDIIVVQLVTAAVELAADYRNVLLGTAATLTFSDPAHPEGPEEEDPPGCGPAGGTVRDIFG</sequence>
<evidence type="ECO:0000313" key="2">
    <source>
        <dbReference type="EMBL" id="GCD35209.1"/>
    </source>
</evidence>
<protein>
    <submittedName>
        <fullName evidence="2">Uncharacterized protein</fullName>
    </submittedName>
</protein>
<gene>
    <name evidence="2" type="ORF">OEIGOIKO_02952</name>
</gene>
<accession>A0A7U9KTQ3</accession>
<proteinExistence type="predicted"/>
<organism evidence="2 3">
    <name type="scientific">Streptomyces chrestomyceticus JCM 4735</name>
    <dbReference type="NCBI Taxonomy" id="1306181"/>
    <lineage>
        <taxon>Bacteria</taxon>
        <taxon>Bacillati</taxon>
        <taxon>Actinomycetota</taxon>
        <taxon>Actinomycetes</taxon>
        <taxon>Kitasatosporales</taxon>
        <taxon>Streptomycetaceae</taxon>
        <taxon>Streptomyces</taxon>
    </lineage>
</organism>
<dbReference type="AlphaFoldDB" id="A0A7U9KTQ3"/>
<feature type="region of interest" description="Disordered" evidence="1">
    <location>
        <begin position="142"/>
        <end position="163"/>
    </location>
</feature>
<name>A0A7U9KTQ3_9ACTN</name>
<dbReference type="GeneID" id="95621901"/>